<keyword evidence="1" id="KW-0732">Signal</keyword>
<accession>T0J028</accession>
<dbReference type="EMBL" id="AUWY01000103">
    <property type="protein sequence ID" value="EQB31341.1"/>
    <property type="molecule type" value="Genomic_DNA"/>
</dbReference>
<feature type="signal peptide" evidence="1">
    <location>
        <begin position="1"/>
        <end position="21"/>
    </location>
</feature>
<feature type="chain" id="PRO_5004564819" evidence="1">
    <location>
        <begin position="22"/>
        <end position="227"/>
    </location>
</feature>
<proteinExistence type="predicted"/>
<protein>
    <submittedName>
        <fullName evidence="2">Uncharacterized protein</fullName>
    </submittedName>
</protein>
<comment type="caution">
    <text evidence="2">The sequence shown here is derived from an EMBL/GenBank/DDBJ whole genome shotgun (WGS) entry which is preliminary data.</text>
</comment>
<reference evidence="2 3" key="1">
    <citation type="journal article" date="2013" name="Genome Announc.">
        <title>Draft Genome Sequence of Sphingobium ummariense Strain RL-3, a Hexachlorocyclohexane-Degrading Bacterium.</title>
        <authorList>
            <person name="Kohli P."/>
            <person name="Dua A."/>
            <person name="Sangwan N."/>
            <person name="Oldach P."/>
            <person name="Khurana J.P."/>
            <person name="Lal R."/>
        </authorList>
    </citation>
    <scope>NUCLEOTIDE SEQUENCE [LARGE SCALE GENOMIC DNA]</scope>
    <source>
        <strain evidence="2 3">RL-3</strain>
    </source>
</reference>
<sequence>MHRPLTVAIAALACAPTAALADTPRELLTAAAFQAPDKARALALVDQALAAADKILATKPSDHEATLQRGVAIGYRAKLTRSRGDARTSLGIFEGLAARNPRDAEAQMVIAGWHLDAIDQLGGFLARTVLGAKTQAGEAALARAVALGGDRAFYPGLAAMMAIRKDHDDVTRARKWAETAAAAPAPTPLDQRMKRAAAAILPPLRANDGKAAATLAKTLLPFGRLRE</sequence>
<keyword evidence="3" id="KW-1185">Reference proteome</keyword>
<dbReference type="eggNOG" id="ENOG5033K75">
    <property type="taxonomic scope" value="Bacteria"/>
</dbReference>
<dbReference type="Proteomes" id="UP000015523">
    <property type="component" value="Unassembled WGS sequence"/>
</dbReference>
<dbReference type="STRING" id="1346791.M529_15160"/>
<evidence type="ECO:0000256" key="1">
    <source>
        <dbReference type="SAM" id="SignalP"/>
    </source>
</evidence>
<dbReference type="AlphaFoldDB" id="T0J028"/>
<evidence type="ECO:0000313" key="3">
    <source>
        <dbReference type="Proteomes" id="UP000015523"/>
    </source>
</evidence>
<dbReference type="RefSeq" id="WP_021318774.1">
    <property type="nucleotide sequence ID" value="NZ_AUWY01000103.1"/>
</dbReference>
<dbReference type="OrthoDB" id="7596664at2"/>
<dbReference type="PATRIC" id="fig|1346791.3.peg.2917"/>
<name>T0J028_9SPHN</name>
<evidence type="ECO:0000313" key="2">
    <source>
        <dbReference type="EMBL" id="EQB31341.1"/>
    </source>
</evidence>
<organism evidence="2 3">
    <name type="scientific">Sphingobium ummariense RL-3</name>
    <dbReference type="NCBI Taxonomy" id="1346791"/>
    <lineage>
        <taxon>Bacteria</taxon>
        <taxon>Pseudomonadati</taxon>
        <taxon>Pseudomonadota</taxon>
        <taxon>Alphaproteobacteria</taxon>
        <taxon>Sphingomonadales</taxon>
        <taxon>Sphingomonadaceae</taxon>
        <taxon>Sphingobium</taxon>
    </lineage>
</organism>
<gene>
    <name evidence="2" type="ORF">M529_15160</name>
</gene>